<name>A0A067Z4N6_GLUOY</name>
<dbReference type="KEGG" id="goy:GLS_c21600"/>
<evidence type="ECO:0000259" key="1">
    <source>
        <dbReference type="Pfam" id="PF13439"/>
    </source>
</evidence>
<dbReference type="HOGENOM" id="CLU_009583_0_3_5"/>
<proteinExistence type="predicted"/>
<dbReference type="Proteomes" id="UP000031656">
    <property type="component" value="Chromosome"/>
</dbReference>
<organism evidence="2 3">
    <name type="scientific">Gluconobacter oxydans DSM 3504</name>
    <dbReference type="NCBI Taxonomy" id="1288313"/>
    <lineage>
        <taxon>Bacteria</taxon>
        <taxon>Pseudomonadati</taxon>
        <taxon>Pseudomonadota</taxon>
        <taxon>Alphaproteobacteria</taxon>
        <taxon>Acetobacterales</taxon>
        <taxon>Acetobacteraceae</taxon>
        <taxon>Gluconobacter</taxon>
    </lineage>
</organism>
<dbReference type="SUPFAM" id="SSF53756">
    <property type="entry name" value="UDP-Glycosyltransferase/glycogen phosphorylase"/>
    <property type="match status" value="1"/>
</dbReference>
<dbReference type="AlphaFoldDB" id="A0A067Z4N6"/>
<dbReference type="Pfam" id="PF13439">
    <property type="entry name" value="Glyco_transf_4"/>
    <property type="match status" value="1"/>
</dbReference>
<protein>
    <submittedName>
        <fullName evidence="2">Putative glycosyltransferase</fullName>
    </submittedName>
</protein>
<evidence type="ECO:0000313" key="2">
    <source>
        <dbReference type="EMBL" id="AHK72031.1"/>
    </source>
</evidence>
<gene>
    <name evidence="2" type="ORF">GLS_c21600</name>
</gene>
<dbReference type="RefSeq" id="WP_041112241.1">
    <property type="nucleotide sequence ID" value="NZ_CP004373.1"/>
</dbReference>
<dbReference type="EMBL" id="CP004373">
    <property type="protein sequence ID" value="AHK72031.1"/>
    <property type="molecule type" value="Genomic_DNA"/>
</dbReference>
<dbReference type="GeneID" id="56906386"/>
<dbReference type="GO" id="GO:0016757">
    <property type="term" value="F:glycosyltransferase activity"/>
    <property type="evidence" value="ECO:0007669"/>
    <property type="project" value="UniProtKB-ARBA"/>
</dbReference>
<dbReference type="InterPro" id="IPR028098">
    <property type="entry name" value="Glyco_trans_4-like_N"/>
</dbReference>
<reference evidence="2 3" key="1">
    <citation type="journal article" date="2015" name="Appl. Microbiol. Biotechnol.">
        <title>The consequence of an additional NADH dehydrogenase paralog on the growth of Gluconobacter oxydans DSM3504.</title>
        <authorList>
            <person name="Kostner D."/>
            <person name="Luchterhand B."/>
            <person name="Junker A."/>
            <person name="Volland S."/>
            <person name="Daniel R."/>
            <person name="Buchs J."/>
            <person name="Liebl W."/>
            <person name="Ehrenreich A."/>
        </authorList>
    </citation>
    <scope>NUCLEOTIDE SEQUENCE [LARGE SCALE GENOMIC DNA]</scope>
    <source>
        <strain evidence="2">DSM 3504</strain>
    </source>
</reference>
<sequence length="356" mass="38749">MKIAYIINSLECGGAQLPIPDIVSVLKARGGDVTVFALARKDGLAIPLIEAAGIPVRVREGTTRDHIAAYRWLRDEMEAFQPDLIWTSLSRATLLGQLVALRHKTPTVHWQHCGRLKKVNAFLLRLCRPYTTLWVADSQSVITFAAKELGLTDNFVAWPIFRADPDAPVATPWKEGEVVRVGTLGRLNPVKAYDILCEAVALLKDHPDLPPFRLQIAGDGPEHAALQARITAGNLPIDLLGYESKPFDFLKTLHLYVQSSHWEGMCVAGHEAMSCALPVVSTPAGELASSILDGETGRIVPFDNAPALAAALADLIGRPADLAAMGARSRKRVLERFGPEAFVRHGNAVLDRIPGF</sequence>
<feature type="domain" description="Glycosyltransferase subfamily 4-like N-terminal" evidence="1">
    <location>
        <begin position="21"/>
        <end position="142"/>
    </location>
</feature>
<dbReference type="Pfam" id="PF13692">
    <property type="entry name" value="Glyco_trans_1_4"/>
    <property type="match status" value="1"/>
</dbReference>
<dbReference type="Gene3D" id="3.40.50.2000">
    <property type="entry name" value="Glycogen Phosphorylase B"/>
    <property type="match status" value="2"/>
</dbReference>
<keyword evidence="2" id="KW-0808">Transferase</keyword>
<evidence type="ECO:0000313" key="3">
    <source>
        <dbReference type="Proteomes" id="UP000031656"/>
    </source>
</evidence>
<dbReference type="PANTHER" id="PTHR12526">
    <property type="entry name" value="GLYCOSYLTRANSFERASE"/>
    <property type="match status" value="1"/>
</dbReference>
<accession>A0A067Z4N6</accession>